<evidence type="ECO:0000256" key="1">
    <source>
        <dbReference type="ARBA" id="ARBA00004604"/>
    </source>
</evidence>
<dbReference type="STRING" id="13333.W1PHU2"/>
<evidence type="ECO:0000313" key="7">
    <source>
        <dbReference type="Proteomes" id="UP000017836"/>
    </source>
</evidence>
<dbReference type="Pfam" id="PF09805">
    <property type="entry name" value="Nop25"/>
    <property type="match status" value="1"/>
</dbReference>
<dbReference type="AlphaFoldDB" id="W1PHU2"/>
<dbReference type="PANTHER" id="PTHR14577:SF0">
    <property type="entry name" value="NUCLEOLAR PROTEIN 12"/>
    <property type="match status" value="1"/>
</dbReference>
<dbReference type="PANTHER" id="PTHR14577">
    <property type="entry name" value="NUCLEOLAR PROTEIN 12"/>
    <property type="match status" value="1"/>
</dbReference>
<gene>
    <name evidence="6" type="ORF">AMTR_s00019p00205210</name>
</gene>
<comment type="subcellular location">
    <subcellularLocation>
        <location evidence="1">Nucleus</location>
        <location evidence="1">Nucleolus</location>
    </subcellularLocation>
</comment>
<dbReference type="InterPro" id="IPR019186">
    <property type="entry name" value="Nucleolar_protein_12"/>
</dbReference>
<evidence type="ECO:0000313" key="6">
    <source>
        <dbReference type="EMBL" id="ERN07274.1"/>
    </source>
</evidence>
<dbReference type="GO" id="GO:0005730">
    <property type="term" value="C:nucleolus"/>
    <property type="evidence" value="ECO:0000318"/>
    <property type="project" value="GO_Central"/>
</dbReference>
<name>W1PHU2_AMBTC</name>
<dbReference type="eggNOG" id="KOG4709">
    <property type="taxonomic scope" value="Eukaryota"/>
</dbReference>
<organism evidence="6 7">
    <name type="scientific">Amborella trichopoda</name>
    <dbReference type="NCBI Taxonomy" id="13333"/>
    <lineage>
        <taxon>Eukaryota</taxon>
        <taxon>Viridiplantae</taxon>
        <taxon>Streptophyta</taxon>
        <taxon>Embryophyta</taxon>
        <taxon>Tracheophyta</taxon>
        <taxon>Spermatophyta</taxon>
        <taxon>Magnoliopsida</taxon>
        <taxon>Amborellales</taxon>
        <taxon>Amborellaceae</taxon>
        <taxon>Amborella</taxon>
    </lineage>
</organism>
<feature type="compositionally biased region" description="Basic residues" evidence="5">
    <location>
        <begin position="45"/>
        <end position="54"/>
    </location>
</feature>
<proteinExistence type="inferred from homology"/>
<evidence type="ECO:0000256" key="2">
    <source>
        <dbReference type="ARBA" id="ARBA00007175"/>
    </source>
</evidence>
<comment type="similarity">
    <text evidence="2">Belongs to the RRP17 family.</text>
</comment>
<keyword evidence="7" id="KW-1185">Reference proteome</keyword>
<dbReference type="Proteomes" id="UP000017836">
    <property type="component" value="Unassembled WGS sequence"/>
</dbReference>
<evidence type="ECO:0008006" key="8">
    <source>
        <dbReference type="Google" id="ProtNLM"/>
    </source>
</evidence>
<dbReference type="GO" id="GO:0019843">
    <property type="term" value="F:rRNA binding"/>
    <property type="evidence" value="ECO:0000318"/>
    <property type="project" value="GO_Central"/>
</dbReference>
<evidence type="ECO:0000256" key="4">
    <source>
        <dbReference type="ARBA" id="ARBA00023242"/>
    </source>
</evidence>
<dbReference type="KEGG" id="atr:18435492"/>
<protein>
    <recommendedName>
        <fullName evidence="8">Ribosomal RNA-processing protein 17</fullName>
    </recommendedName>
</protein>
<dbReference type="OMA" id="HMIEEED"/>
<evidence type="ECO:0000256" key="3">
    <source>
        <dbReference type="ARBA" id="ARBA00023054"/>
    </source>
</evidence>
<feature type="compositionally biased region" description="Basic residues" evidence="5">
    <location>
        <begin position="154"/>
        <end position="196"/>
    </location>
</feature>
<dbReference type="OrthoDB" id="551633at2759"/>
<reference evidence="7" key="1">
    <citation type="journal article" date="2013" name="Science">
        <title>The Amborella genome and the evolution of flowering plants.</title>
        <authorList>
            <consortium name="Amborella Genome Project"/>
        </authorList>
    </citation>
    <scope>NUCLEOTIDE SEQUENCE [LARGE SCALE GENOMIC DNA]</scope>
</reference>
<feature type="region of interest" description="Disordered" evidence="5">
    <location>
        <begin position="45"/>
        <end position="196"/>
    </location>
</feature>
<dbReference type="EMBL" id="KI393807">
    <property type="protein sequence ID" value="ERN07274.1"/>
    <property type="molecule type" value="Genomic_DNA"/>
</dbReference>
<dbReference type="Gramene" id="ERN07274">
    <property type="protein sequence ID" value="ERN07274"/>
    <property type="gene ID" value="AMTR_s00019p00205210"/>
</dbReference>
<evidence type="ECO:0000256" key="5">
    <source>
        <dbReference type="SAM" id="MobiDB-lite"/>
    </source>
</evidence>
<keyword evidence="3" id="KW-0175">Coiled coil</keyword>
<accession>W1PHU2</accession>
<feature type="compositionally biased region" description="Basic and acidic residues" evidence="5">
    <location>
        <begin position="60"/>
        <end position="81"/>
    </location>
</feature>
<keyword evidence="4" id="KW-0539">Nucleus</keyword>
<sequence>MEEEDDAIPEKYSLGIRHVKKRALKNKALTIAFNDKDLRDYVTGFHKRKKKRRKIAEQQNQEKERLRRIEQRQKRKLERESALNGGPGAVENPVSSSGACRSDSEEDGDHAPISETTTYDNEDMIITVRTSEIIPEDNVIKAPQPATLIDTKADKKHHIPVKKKPFKSGKKPFKPSKKPKKRGAKQGGKRKGRNKG</sequence>
<dbReference type="HOGENOM" id="CLU_105200_0_0_1"/>